<name>D0LLX2_HALO1</name>
<evidence type="ECO:0000313" key="2">
    <source>
        <dbReference type="EMBL" id="ACY15150.1"/>
    </source>
</evidence>
<keyword evidence="3" id="KW-1185">Reference proteome</keyword>
<gene>
    <name evidence="2" type="ordered locus">Hoch_2617</name>
</gene>
<keyword evidence="1" id="KW-0812">Transmembrane</keyword>
<feature type="transmembrane region" description="Helical" evidence="1">
    <location>
        <begin position="21"/>
        <end position="39"/>
    </location>
</feature>
<accession>D0LLX2</accession>
<dbReference type="GO" id="GO:0015627">
    <property type="term" value="C:type II protein secretion system complex"/>
    <property type="evidence" value="ECO:0007669"/>
    <property type="project" value="InterPro"/>
</dbReference>
<organism evidence="2 3">
    <name type="scientific">Haliangium ochraceum (strain DSM 14365 / JCM 11303 / SMP-2)</name>
    <dbReference type="NCBI Taxonomy" id="502025"/>
    <lineage>
        <taxon>Bacteria</taxon>
        <taxon>Pseudomonadati</taxon>
        <taxon>Myxococcota</taxon>
        <taxon>Polyangia</taxon>
        <taxon>Haliangiales</taxon>
        <taxon>Kofleriaceae</taxon>
        <taxon>Haliangium</taxon>
    </lineage>
</organism>
<dbReference type="HOGENOM" id="CLU_1407049_0_0_7"/>
<dbReference type="STRING" id="502025.Hoch_2617"/>
<dbReference type="Gene3D" id="3.30.70.60">
    <property type="match status" value="1"/>
</dbReference>
<dbReference type="InterPro" id="IPR007690">
    <property type="entry name" value="T2SS_GspM"/>
</dbReference>
<evidence type="ECO:0000313" key="3">
    <source>
        <dbReference type="Proteomes" id="UP000001880"/>
    </source>
</evidence>
<proteinExistence type="predicted"/>
<dbReference type="AlphaFoldDB" id="D0LLX2"/>
<reference evidence="2 3" key="1">
    <citation type="journal article" date="2010" name="Stand. Genomic Sci.">
        <title>Complete genome sequence of Haliangium ochraceum type strain (SMP-2).</title>
        <authorList>
            <consortium name="US DOE Joint Genome Institute (JGI-PGF)"/>
            <person name="Ivanova N."/>
            <person name="Daum C."/>
            <person name="Lang E."/>
            <person name="Abt B."/>
            <person name="Kopitz M."/>
            <person name="Saunders E."/>
            <person name="Lapidus A."/>
            <person name="Lucas S."/>
            <person name="Glavina Del Rio T."/>
            <person name="Nolan M."/>
            <person name="Tice H."/>
            <person name="Copeland A."/>
            <person name="Cheng J.F."/>
            <person name="Chen F."/>
            <person name="Bruce D."/>
            <person name="Goodwin L."/>
            <person name="Pitluck S."/>
            <person name="Mavromatis K."/>
            <person name="Pati A."/>
            <person name="Mikhailova N."/>
            <person name="Chen A."/>
            <person name="Palaniappan K."/>
            <person name="Land M."/>
            <person name="Hauser L."/>
            <person name="Chang Y.J."/>
            <person name="Jeffries C.D."/>
            <person name="Detter J.C."/>
            <person name="Brettin T."/>
            <person name="Rohde M."/>
            <person name="Goker M."/>
            <person name="Bristow J."/>
            <person name="Markowitz V."/>
            <person name="Eisen J.A."/>
            <person name="Hugenholtz P."/>
            <person name="Kyrpides N.C."/>
            <person name="Klenk H.P."/>
        </authorList>
    </citation>
    <scope>NUCLEOTIDE SEQUENCE [LARGE SCALE GENOMIC DNA]</scope>
    <source>
        <strain evidence="3">DSM 14365 / CIP 107738 / JCM 11303 / AJ 13395 / SMP-2</strain>
    </source>
</reference>
<evidence type="ECO:0000256" key="1">
    <source>
        <dbReference type="SAM" id="Phobius"/>
    </source>
</evidence>
<dbReference type="Pfam" id="PF04612">
    <property type="entry name" value="T2SSM"/>
    <property type="match status" value="1"/>
</dbReference>
<sequence>MATSMERLRDRWEQISPREQRMILVLGITFVVVVLALLGRGISGGLGAIEERNEQVRTALRSLGDYREHLAKGGGTPGEINLPDEPVKLQSYLEGVATEVGITIPGFKPQTGSARDGVATAATRIEVNGLSLSQLTAFLERVESKSPYVMVEQLDIKRDFRNKEQLSASMLVVAYANQKKDAAAEEGDGEGDE</sequence>
<protein>
    <recommendedName>
        <fullName evidence="4">General secretion pathway protein M</fullName>
    </recommendedName>
</protein>
<keyword evidence="1" id="KW-0472">Membrane</keyword>
<dbReference type="KEGG" id="hoh:Hoch_2617"/>
<dbReference type="InterPro" id="IPR014717">
    <property type="entry name" value="Transl_elong_EF1B/ribsomal_bS6"/>
</dbReference>
<dbReference type="GO" id="GO:0015628">
    <property type="term" value="P:protein secretion by the type II secretion system"/>
    <property type="evidence" value="ECO:0007669"/>
    <property type="project" value="InterPro"/>
</dbReference>
<evidence type="ECO:0008006" key="4">
    <source>
        <dbReference type="Google" id="ProtNLM"/>
    </source>
</evidence>
<keyword evidence="1" id="KW-1133">Transmembrane helix</keyword>
<dbReference type="RefSeq" id="WP_012827758.1">
    <property type="nucleotide sequence ID" value="NC_013440.1"/>
</dbReference>
<dbReference type="EMBL" id="CP001804">
    <property type="protein sequence ID" value="ACY15150.1"/>
    <property type="molecule type" value="Genomic_DNA"/>
</dbReference>
<dbReference type="Proteomes" id="UP000001880">
    <property type="component" value="Chromosome"/>
</dbReference>